<dbReference type="OrthoDB" id="718495at2759"/>
<feature type="transmembrane region" description="Helical" evidence="1">
    <location>
        <begin position="69"/>
        <end position="90"/>
    </location>
</feature>
<name>A0A6G1C6C5_9ORYZ</name>
<reference evidence="2 3" key="1">
    <citation type="submission" date="2019-11" db="EMBL/GenBank/DDBJ databases">
        <title>Whole genome sequence of Oryza granulata.</title>
        <authorList>
            <person name="Li W."/>
        </authorList>
    </citation>
    <scope>NUCLEOTIDE SEQUENCE [LARGE SCALE GENOMIC DNA]</scope>
    <source>
        <strain evidence="3">cv. Menghai</strain>
        <tissue evidence="2">Leaf</tissue>
    </source>
</reference>
<gene>
    <name evidence="2" type="ORF">E2562_019684</name>
</gene>
<keyword evidence="1" id="KW-0812">Transmembrane</keyword>
<dbReference type="Proteomes" id="UP000479710">
    <property type="component" value="Unassembled WGS sequence"/>
</dbReference>
<feature type="transmembrane region" description="Helical" evidence="1">
    <location>
        <begin position="235"/>
        <end position="256"/>
    </location>
</feature>
<evidence type="ECO:0000313" key="3">
    <source>
        <dbReference type="Proteomes" id="UP000479710"/>
    </source>
</evidence>
<feature type="transmembrane region" description="Helical" evidence="1">
    <location>
        <begin position="102"/>
        <end position="127"/>
    </location>
</feature>
<accession>A0A6G1C6C5</accession>
<proteinExistence type="predicted"/>
<feature type="transmembrane region" description="Helical" evidence="1">
    <location>
        <begin position="208"/>
        <end position="229"/>
    </location>
</feature>
<feature type="transmembrane region" description="Helical" evidence="1">
    <location>
        <begin position="43"/>
        <end position="63"/>
    </location>
</feature>
<organism evidence="2 3">
    <name type="scientific">Oryza meyeriana var. granulata</name>
    <dbReference type="NCBI Taxonomy" id="110450"/>
    <lineage>
        <taxon>Eukaryota</taxon>
        <taxon>Viridiplantae</taxon>
        <taxon>Streptophyta</taxon>
        <taxon>Embryophyta</taxon>
        <taxon>Tracheophyta</taxon>
        <taxon>Spermatophyta</taxon>
        <taxon>Magnoliopsida</taxon>
        <taxon>Liliopsida</taxon>
        <taxon>Poales</taxon>
        <taxon>Poaceae</taxon>
        <taxon>BOP clade</taxon>
        <taxon>Oryzoideae</taxon>
        <taxon>Oryzeae</taxon>
        <taxon>Oryzinae</taxon>
        <taxon>Oryza</taxon>
        <taxon>Oryza meyeriana</taxon>
    </lineage>
</organism>
<protein>
    <submittedName>
        <fullName evidence="2">Uncharacterized protein</fullName>
    </submittedName>
</protein>
<keyword evidence="3" id="KW-1185">Reference proteome</keyword>
<keyword evidence="1" id="KW-0472">Membrane</keyword>
<evidence type="ECO:0000313" key="2">
    <source>
        <dbReference type="EMBL" id="KAF0896195.1"/>
    </source>
</evidence>
<evidence type="ECO:0000256" key="1">
    <source>
        <dbReference type="SAM" id="Phobius"/>
    </source>
</evidence>
<keyword evidence="1" id="KW-1133">Transmembrane helix</keyword>
<comment type="caution">
    <text evidence="2">The sequence shown here is derived from an EMBL/GenBank/DDBJ whole genome shotgun (WGS) entry which is preliminary data.</text>
</comment>
<sequence length="281" mass="30366">MSSSLESDPDVKVNLLGEDEGSKGLLQMNHLAALSALKAMARLALVGITQLNLFSAICVLFLAQAPVSMWLKVLVVPLPVVFLPLGFGAIMLSKLADSDDRALNLGAAFVLTEFVYVFALGGIFLAVMTEAPVAAVATVTALLIAATVLVWRSTFNYPKCLKSDFGRFICAAPVSCGKLSTSGIAEGNNVMAEELIIKHPKLAEIIKYSFDVFVVIELAVYIVLMLFLFKVSEQYWQPLLSTAVVSPLFLLPLYSAPILRDAYVKKYTKRPVGSKVILSTS</sequence>
<dbReference type="AlphaFoldDB" id="A0A6G1C6C5"/>
<dbReference type="EMBL" id="SPHZ02000010">
    <property type="protein sequence ID" value="KAF0896195.1"/>
    <property type="molecule type" value="Genomic_DNA"/>
</dbReference>
<feature type="transmembrane region" description="Helical" evidence="1">
    <location>
        <begin position="133"/>
        <end position="151"/>
    </location>
</feature>